<organism evidence="2 3">
    <name type="scientific">Eragrostis curvula</name>
    <name type="common">weeping love grass</name>
    <dbReference type="NCBI Taxonomy" id="38414"/>
    <lineage>
        <taxon>Eukaryota</taxon>
        <taxon>Viridiplantae</taxon>
        <taxon>Streptophyta</taxon>
        <taxon>Embryophyta</taxon>
        <taxon>Tracheophyta</taxon>
        <taxon>Spermatophyta</taxon>
        <taxon>Magnoliopsida</taxon>
        <taxon>Liliopsida</taxon>
        <taxon>Poales</taxon>
        <taxon>Poaceae</taxon>
        <taxon>PACMAD clade</taxon>
        <taxon>Chloridoideae</taxon>
        <taxon>Eragrostideae</taxon>
        <taxon>Eragrostidinae</taxon>
        <taxon>Eragrostis</taxon>
    </lineage>
</organism>
<dbReference type="EMBL" id="RWGY01000846">
    <property type="protein sequence ID" value="TVT98512.1"/>
    <property type="molecule type" value="Genomic_DNA"/>
</dbReference>
<dbReference type="Proteomes" id="UP000324897">
    <property type="component" value="Unassembled WGS sequence"/>
</dbReference>
<feature type="compositionally biased region" description="Basic and acidic residues" evidence="1">
    <location>
        <begin position="13"/>
        <end position="26"/>
    </location>
</feature>
<protein>
    <submittedName>
        <fullName evidence="2">Uncharacterized protein</fullName>
    </submittedName>
</protein>
<feature type="non-terminal residue" evidence="2">
    <location>
        <position position="1"/>
    </location>
</feature>
<evidence type="ECO:0000256" key="1">
    <source>
        <dbReference type="SAM" id="MobiDB-lite"/>
    </source>
</evidence>
<dbReference type="AlphaFoldDB" id="A0A5J9SHY2"/>
<gene>
    <name evidence="2" type="ORF">EJB05_56178</name>
</gene>
<reference evidence="2 3" key="1">
    <citation type="journal article" date="2019" name="Sci. Rep.">
        <title>A high-quality genome of Eragrostis curvula grass provides insights into Poaceae evolution and supports new strategies to enhance forage quality.</title>
        <authorList>
            <person name="Carballo J."/>
            <person name="Santos B.A.C.M."/>
            <person name="Zappacosta D."/>
            <person name="Garbus I."/>
            <person name="Selva J.P."/>
            <person name="Gallo C.A."/>
            <person name="Diaz A."/>
            <person name="Albertini E."/>
            <person name="Caccamo M."/>
            <person name="Echenique V."/>
        </authorList>
    </citation>
    <scope>NUCLEOTIDE SEQUENCE [LARGE SCALE GENOMIC DNA]</scope>
    <source>
        <strain evidence="3">cv. Victoria</strain>
        <tissue evidence="2">Leaf</tissue>
    </source>
</reference>
<comment type="caution">
    <text evidence="2">The sequence shown here is derived from an EMBL/GenBank/DDBJ whole genome shotgun (WGS) entry which is preliminary data.</text>
</comment>
<proteinExistence type="predicted"/>
<evidence type="ECO:0000313" key="3">
    <source>
        <dbReference type="Proteomes" id="UP000324897"/>
    </source>
</evidence>
<evidence type="ECO:0000313" key="2">
    <source>
        <dbReference type="EMBL" id="TVT98512.1"/>
    </source>
</evidence>
<keyword evidence="3" id="KW-1185">Reference proteome</keyword>
<dbReference type="Gramene" id="TVT98512">
    <property type="protein sequence ID" value="TVT98512"/>
    <property type="gene ID" value="EJB05_56178"/>
</dbReference>
<name>A0A5J9SHY2_9POAL</name>
<sequence>MCSVQHPPGAALQEDRGEGIQRREQGGRVSQEGIDSVTACDDDVCKLQGMDADEDILHYYSLAKAQQVNGTGCDRVSL</sequence>
<accession>A0A5J9SHY2</accession>
<feature type="region of interest" description="Disordered" evidence="1">
    <location>
        <begin position="1"/>
        <end position="32"/>
    </location>
</feature>